<dbReference type="Proteomes" id="UP000199306">
    <property type="component" value="Unassembled WGS sequence"/>
</dbReference>
<dbReference type="Pfam" id="PF10758">
    <property type="entry name" value="DUF2586"/>
    <property type="match status" value="1"/>
</dbReference>
<dbReference type="AlphaFoldDB" id="A0A1I5MWG0"/>
<evidence type="ECO:0008006" key="3">
    <source>
        <dbReference type="Google" id="ProtNLM"/>
    </source>
</evidence>
<dbReference type="EMBL" id="FOXH01000001">
    <property type="protein sequence ID" value="SFP13848.1"/>
    <property type="molecule type" value="Genomic_DNA"/>
</dbReference>
<organism evidence="1 2">
    <name type="scientific">Pseudarcicella hirudinis</name>
    <dbReference type="NCBI Taxonomy" id="1079859"/>
    <lineage>
        <taxon>Bacteria</taxon>
        <taxon>Pseudomonadati</taxon>
        <taxon>Bacteroidota</taxon>
        <taxon>Cytophagia</taxon>
        <taxon>Cytophagales</taxon>
        <taxon>Flectobacillaceae</taxon>
        <taxon>Pseudarcicella</taxon>
    </lineage>
</organism>
<accession>A0A1I5MWG0</accession>
<sequence length="388" mass="41158">MAVQIILSNGGLGKVQTVQDRVTGLLFTGTATANLALYTPKMINSLAQAEGLGLTAIAGTENAEAWSQIKDFYSFPQNEGREFYIMMYPKTAKMSEVLDKDTANSAKKLLDYSQGRVNVLAVSLFVSGGTSPAITAGLDADIPTALIKAQALAETYAGGQKPLRIILDGRFYGSDPAVVVNLTSAAYNRVAINLACVTVAARNAAQGLLLGRIAAVAVNQHIGHVGWGALPSSAMYLTNGTTIESQFADLATLASKGYIVPTAYPGKLGYFFLNDSTATATSDDYSSLQAGRTIDKVHRIAYATFVNHVNETIVIDNGLLDAAKLSFFERECESAVTINCQGEISAVKCQINPAQNILQTGNLEVVLKIVPTATMKEIIVKIGFATTI</sequence>
<dbReference type="RefSeq" id="WP_092011492.1">
    <property type="nucleotide sequence ID" value="NZ_FOXH01000001.1"/>
</dbReference>
<gene>
    <name evidence="1" type="ORF">SAMN04515674_101479</name>
</gene>
<reference evidence="1 2" key="1">
    <citation type="submission" date="2016-10" db="EMBL/GenBank/DDBJ databases">
        <authorList>
            <person name="de Groot N.N."/>
        </authorList>
    </citation>
    <scope>NUCLEOTIDE SEQUENCE [LARGE SCALE GENOMIC DNA]</scope>
    <source>
        <strain evidence="2">E92,LMG 26720,CCM 7988</strain>
    </source>
</reference>
<keyword evidence="2" id="KW-1185">Reference proteome</keyword>
<dbReference type="InterPro" id="IPR019694">
    <property type="entry name" value="Phage_HP1_Orf23"/>
</dbReference>
<evidence type="ECO:0000313" key="1">
    <source>
        <dbReference type="EMBL" id="SFP13848.1"/>
    </source>
</evidence>
<evidence type="ECO:0000313" key="2">
    <source>
        <dbReference type="Proteomes" id="UP000199306"/>
    </source>
</evidence>
<proteinExistence type="predicted"/>
<protein>
    <recommendedName>
        <fullName evidence="3">Phage tail sheath protein</fullName>
    </recommendedName>
</protein>
<dbReference type="STRING" id="1079859.SAMN04515674_101479"/>
<name>A0A1I5MWG0_9BACT</name>
<dbReference type="OrthoDB" id="975571at2"/>